<dbReference type="Gene3D" id="1.20.5.170">
    <property type="match status" value="1"/>
</dbReference>
<feature type="domain" description="BZIP" evidence="5">
    <location>
        <begin position="245"/>
        <end position="301"/>
    </location>
</feature>
<reference evidence="6" key="1">
    <citation type="submission" date="2020-03" db="EMBL/GenBank/DDBJ databases">
        <title>Draft Genome Sequence of Cylindrodendrum hubeiense.</title>
        <authorList>
            <person name="Buettner E."/>
            <person name="Kellner H."/>
        </authorList>
    </citation>
    <scope>NUCLEOTIDE SEQUENCE</scope>
    <source>
        <strain evidence="6">IHI 201604</strain>
    </source>
</reference>
<feature type="region of interest" description="Disordered" evidence="4">
    <location>
        <begin position="120"/>
        <end position="170"/>
    </location>
</feature>
<proteinExistence type="predicted"/>
<feature type="region of interest" description="Disordered" evidence="4">
    <location>
        <begin position="227"/>
        <end position="277"/>
    </location>
</feature>
<dbReference type="SUPFAM" id="SSF57959">
    <property type="entry name" value="Leucine zipper domain"/>
    <property type="match status" value="1"/>
</dbReference>
<dbReference type="InterPro" id="IPR004827">
    <property type="entry name" value="bZIP"/>
</dbReference>
<dbReference type="Pfam" id="PF00170">
    <property type="entry name" value="bZIP_1"/>
    <property type="match status" value="1"/>
</dbReference>
<evidence type="ECO:0000313" key="7">
    <source>
        <dbReference type="Proteomes" id="UP000722485"/>
    </source>
</evidence>
<feature type="compositionally biased region" description="Basic and acidic residues" evidence="4">
    <location>
        <begin position="202"/>
        <end position="218"/>
    </location>
</feature>
<name>A0A9P5LM73_9HYPO</name>
<feature type="compositionally biased region" description="Polar residues" evidence="4">
    <location>
        <begin position="120"/>
        <end position="136"/>
    </location>
</feature>
<dbReference type="EMBL" id="JAANBB010000011">
    <property type="protein sequence ID" value="KAF7556568.1"/>
    <property type="molecule type" value="Genomic_DNA"/>
</dbReference>
<dbReference type="InterPro" id="IPR000837">
    <property type="entry name" value="AP-1"/>
</dbReference>
<dbReference type="PANTHER" id="PTHR23351:SF24">
    <property type="entry name" value="ACTIVATING TRANSCRIPTION FACTOR 3-RELATED"/>
    <property type="match status" value="1"/>
</dbReference>
<dbReference type="OrthoDB" id="295274at2759"/>
<evidence type="ECO:0000256" key="1">
    <source>
        <dbReference type="ARBA" id="ARBA00023015"/>
    </source>
</evidence>
<evidence type="ECO:0000256" key="2">
    <source>
        <dbReference type="ARBA" id="ARBA00023125"/>
    </source>
</evidence>
<protein>
    <recommendedName>
        <fullName evidence="5">BZIP domain-containing protein</fullName>
    </recommendedName>
</protein>
<comment type="caution">
    <text evidence="6">The sequence shown here is derived from an EMBL/GenBank/DDBJ whole genome shotgun (WGS) entry which is preliminary data.</text>
</comment>
<evidence type="ECO:0000256" key="3">
    <source>
        <dbReference type="ARBA" id="ARBA00023163"/>
    </source>
</evidence>
<feature type="compositionally biased region" description="Polar residues" evidence="4">
    <location>
        <begin position="231"/>
        <end position="243"/>
    </location>
</feature>
<dbReference type="PROSITE" id="PS00036">
    <property type="entry name" value="BZIP_BASIC"/>
    <property type="match status" value="1"/>
</dbReference>
<feature type="region of interest" description="Disordered" evidence="4">
    <location>
        <begin position="1"/>
        <end position="21"/>
    </location>
</feature>
<feature type="compositionally biased region" description="Basic and acidic residues" evidence="4">
    <location>
        <begin position="259"/>
        <end position="277"/>
    </location>
</feature>
<dbReference type="AlphaFoldDB" id="A0A9P5LM73"/>
<dbReference type="SMART" id="SM00338">
    <property type="entry name" value="BRLZ"/>
    <property type="match status" value="1"/>
</dbReference>
<keyword evidence="7" id="KW-1185">Reference proteome</keyword>
<keyword evidence="2" id="KW-0238">DNA-binding</keyword>
<evidence type="ECO:0000313" key="6">
    <source>
        <dbReference type="EMBL" id="KAF7556568.1"/>
    </source>
</evidence>
<dbReference type="GO" id="GO:0003677">
    <property type="term" value="F:DNA binding"/>
    <property type="evidence" value="ECO:0007669"/>
    <property type="project" value="UniProtKB-KW"/>
</dbReference>
<dbReference type="InterPro" id="IPR046347">
    <property type="entry name" value="bZIP_sf"/>
</dbReference>
<dbReference type="GO" id="GO:0003700">
    <property type="term" value="F:DNA-binding transcription factor activity"/>
    <property type="evidence" value="ECO:0007669"/>
    <property type="project" value="InterPro"/>
</dbReference>
<sequence>MASTFSSPVSRSHGDRAEESYPAQYISVDEGAFDENNSLLGEPTACTLNIPSNFPLEQWWSADQSMLFYLSPGGEDFTPAFEQPDFVPDGYACDYHADVLGCLSCPSTVTECTAAPSITDQIMNEKSPASSTSRQPSRTEDEPLRHPDAHPSPQSTQRSEAPDLEGETSSRQDLEYYTSHHDGSSNGTWNGENHKTHYADIRISNKDTKNDNPGKNSEDYNVMNSEEVPASLSSGKDSNQTEYIRQRNRIASNKLRAKKREDTSKLKSDKEDMEQVNRDLRSQVTDLANEVYQLKMQLLQNTDCGCALIQNYVAHEAERYIHLKD</sequence>
<dbReference type="Proteomes" id="UP000722485">
    <property type="component" value="Unassembled WGS sequence"/>
</dbReference>
<feature type="compositionally biased region" description="Basic and acidic residues" evidence="4">
    <location>
        <begin position="137"/>
        <end position="149"/>
    </location>
</feature>
<dbReference type="CDD" id="cd14687">
    <property type="entry name" value="bZIP_ATF2"/>
    <property type="match status" value="1"/>
</dbReference>
<dbReference type="GO" id="GO:0006357">
    <property type="term" value="P:regulation of transcription by RNA polymerase II"/>
    <property type="evidence" value="ECO:0007669"/>
    <property type="project" value="InterPro"/>
</dbReference>
<dbReference type="PANTHER" id="PTHR23351">
    <property type="entry name" value="FOS TRANSCRIPTION FACTOR-RELATED"/>
    <property type="match status" value="1"/>
</dbReference>
<accession>A0A9P5LM73</accession>
<organism evidence="6 7">
    <name type="scientific">Cylindrodendrum hubeiense</name>
    <dbReference type="NCBI Taxonomy" id="595255"/>
    <lineage>
        <taxon>Eukaryota</taxon>
        <taxon>Fungi</taxon>
        <taxon>Dikarya</taxon>
        <taxon>Ascomycota</taxon>
        <taxon>Pezizomycotina</taxon>
        <taxon>Sordariomycetes</taxon>
        <taxon>Hypocreomycetidae</taxon>
        <taxon>Hypocreales</taxon>
        <taxon>Nectriaceae</taxon>
        <taxon>Cylindrodendrum</taxon>
    </lineage>
</organism>
<gene>
    <name evidence="6" type="ORF">G7Z17_g1307</name>
</gene>
<feature type="compositionally biased region" description="Polar residues" evidence="4">
    <location>
        <begin position="1"/>
        <end position="10"/>
    </location>
</feature>
<evidence type="ECO:0000256" key="4">
    <source>
        <dbReference type="SAM" id="MobiDB-lite"/>
    </source>
</evidence>
<dbReference type="PROSITE" id="PS50217">
    <property type="entry name" value="BZIP"/>
    <property type="match status" value="1"/>
</dbReference>
<keyword evidence="1" id="KW-0805">Transcription regulation</keyword>
<feature type="region of interest" description="Disordered" evidence="4">
    <location>
        <begin position="202"/>
        <end position="221"/>
    </location>
</feature>
<evidence type="ECO:0000259" key="5">
    <source>
        <dbReference type="PROSITE" id="PS50217"/>
    </source>
</evidence>
<keyword evidence="3" id="KW-0804">Transcription</keyword>